<dbReference type="InterPro" id="IPR036365">
    <property type="entry name" value="PGBD-like_sf"/>
</dbReference>
<organism evidence="9 10">
    <name type="scientific">Cervus elaphus hippelaphus</name>
    <name type="common">European red deer</name>
    <dbReference type="NCBI Taxonomy" id="46360"/>
    <lineage>
        <taxon>Eukaryota</taxon>
        <taxon>Metazoa</taxon>
        <taxon>Chordata</taxon>
        <taxon>Craniata</taxon>
        <taxon>Vertebrata</taxon>
        <taxon>Euteleostomi</taxon>
        <taxon>Mammalia</taxon>
        <taxon>Eutheria</taxon>
        <taxon>Laurasiatheria</taxon>
        <taxon>Artiodactyla</taxon>
        <taxon>Ruminantia</taxon>
        <taxon>Pecora</taxon>
        <taxon>Cervidae</taxon>
        <taxon>Cervinae</taxon>
        <taxon>Cervus</taxon>
    </lineage>
</organism>
<keyword evidence="2" id="KW-0645">Protease</keyword>
<evidence type="ECO:0000259" key="8">
    <source>
        <dbReference type="SMART" id="SM00235"/>
    </source>
</evidence>
<evidence type="ECO:0000256" key="6">
    <source>
        <dbReference type="ARBA" id="ARBA00023049"/>
    </source>
</evidence>
<evidence type="ECO:0000256" key="4">
    <source>
        <dbReference type="ARBA" id="ARBA00022801"/>
    </source>
</evidence>
<dbReference type="SUPFAM" id="SSF47090">
    <property type="entry name" value="PGBD-like"/>
    <property type="match status" value="1"/>
</dbReference>
<feature type="non-terminal residue" evidence="9">
    <location>
        <position position="389"/>
    </location>
</feature>
<reference evidence="9 10" key="1">
    <citation type="journal article" date="2018" name="Mol. Genet. Genomics">
        <title>The red deer Cervus elaphus genome CerEla1.0: sequencing, annotating, genes, and chromosomes.</title>
        <authorList>
            <person name="Bana N.A."/>
            <person name="Nyiri A."/>
            <person name="Nagy J."/>
            <person name="Frank K."/>
            <person name="Nagy T."/>
            <person name="Steger V."/>
            <person name="Schiller M."/>
            <person name="Lakatos P."/>
            <person name="Sugar L."/>
            <person name="Horn P."/>
            <person name="Barta E."/>
            <person name="Orosz L."/>
        </authorList>
    </citation>
    <scope>NUCLEOTIDE SEQUENCE [LARGE SCALE GENOMIC DNA]</scope>
    <source>
        <strain evidence="9">Hungarian</strain>
    </source>
</reference>
<evidence type="ECO:0000256" key="1">
    <source>
        <dbReference type="ARBA" id="ARBA00010370"/>
    </source>
</evidence>
<keyword evidence="6" id="KW-0482">Metalloprotease</keyword>
<feature type="domain" description="Peptidase metallopeptidase" evidence="8">
    <location>
        <begin position="69"/>
        <end position="174"/>
    </location>
</feature>
<evidence type="ECO:0000256" key="2">
    <source>
        <dbReference type="ARBA" id="ARBA00022670"/>
    </source>
</evidence>
<dbReference type="OrthoDB" id="406838at2759"/>
<protein>
    <submittedName>
        <fullName evidence="9">MMP16</fullName>
    </submittedName>
</protein>
<dbReference type="GO" id="GO:0031012">
    <property type="term" value="C:extracellular matrix"/>
    <property type="evidence" value="ECO:0007669"/>
    <property type="project" value="InterPro"/>
</dbReference>
<gene>
    <name evidence="9" type="ORF">Celaphus_00016450</name>
</gene>
<keyword evidence="3" id="KW-0479">Metal-binding</keyword>
<dbReference type="Proteomes" id="UP000242450">
    <property type="component" value="Chromosome 21"/>
</dbReference>
<dbReference type="Pfam" id="PF00413">
    <property type="entry name" value="Peptidase_M10"/>
    <property type="match status" value="1"/>
</dbReference>
<dbReference type="GO" id="GO:0008270">
    <property type="term" value="F:zinc ion binding"/>
    <property type="evidence" value="ECO:0007669"/>
    <property type="project" value="InterPro"/>
</dbReference>
<dbReference type="InterPro" id="IPR024079">
    <property type="entry name" value="MetalloPept_cat_dom_sf"/>
</dbReference>
<dbReference type="Pfam" id="PF01471">
    <property type="entry name" value="PG_binding_1"/>
    <property type="match status" value="1"/>
</dbReference>
<dbReference type="AlphaFoldDB" id="A0A212CE75"/>
<dbReference type="EMBL" id="MKHE01000021">
    <property type="protein sequence ID" value="OWK04309.1"/>
    <property type="molecule type" value="Genomic_DNA"/>
</dbReference>
<accession>A0A212CE75</accession>
<dbReference type="Gene3D" id="3.40.390.10">
    <property type="entry name" value="Collagenase (Catalytic Domain)"/>
    <property type="match status" value="2"/>
</dbReference>
<dbReference type="PANTHER" id="PTHR10201:SF26">
    <property type="entry name" value="MATRIX METALLOPROTEINASE-16"/>
    <property type="match status" value="1"/>
</dbReference>
<keyword evidence="4" id="KW-0378">Hydrolase</keyword>
<name>A0A212CE75_CEREH</name>
<dbReference type="GO" id="GO:0006508">
    <property type="term" value="P:proteolysis"/>
    <property type="evidence" value="ECO:0007669"/>
    <property type="project" value="UniProtKB-KW"/>
</dbReference>
<evidence type="ECO:0000313" key="10">
    <source>
        <dbReference type="Proteomes" id="UP000242450"/>
    </source>
</evidence>
<dbReference type="InterPro" id="IPR001818">
    <property type="entry name" value="Pept_M10_metallopeptidase"/>
</dbReference>
<keyword evidence="5" id="KW-0862">Zinc</keyword>
<dbReference type="GO" id="GO:0005886">
    <property type="term" value="C:plasma membrane"/>
    <property type="evidence" value="ECO:0007669"/>
    <property type="project" value="TreeGrafter"/>
</dbReference>
<dbReference type="GO" id="GO:0030574">
    <property type="term" value="P:collagen catabolic process"/>
    <property type="evidence" value="ECO:0007669"/>
    <property type="project" value="TreeGrafter"/>
</dbReference>
<dbReference type="SMART" id="SM00235">
    <property type="entry name" value="ZnMc"/>
    <property type="match status" value="1"/>
</dbReference>
<evidence type="ECO:0000256" key="7">
    <source>
        <dbReference type="ARBA" id="ARBA00023145"/>
    </source>
</evidence>
<evidence type="ECO:0000256" key="5">
    <source>
        <dbReference type="ARBA" id="ARBA00022833"/>
    </source>
</evidence>
<dbReference type="GO" id="GO:0001501">
    <property type="term" value="P:skeletal system development"/>
    <property type="evidence" value="ECO:0007669"/>
    <property type="project" value="TreeGrafter"/>
</dbReference>
<keyword evidence="7" id="KW-0865">Zymogen</keyword>
<evidence type="ECO:0000256" key="3">
    <source>
        <dbReference type="ARBA" id="ARBA00022723"/>
    </source>
</evidence>
<keyword evidence="10" id="KW-1185">Reference proteome</keyword>
<dbReference type="InterPro" id="IPR006026">
    <property type="entry name" value="Peptidase_Metallo"/>
</dbReference>
<dbReference type="InterPro" id="IPR002477">
    <property type="entry name" value="Peptidoglycan-bd-like"/>
</dbReference>
<dbReference type="GO" id="GO:0030198">
    <property type="term" value="P:extracellular matrix organization"/>
    <property type="evidence" value="ECO:0007669"/>
    <property type="project" value="TreeGrafter"/>
</dbReference>
<comment type="similarity">
    <text evidence="1">Belongs to the peptidase M10A family.</text>
</comment>
<evidence type="ECO:0000313" key="9">
    <source>
        <dbReference type="EMBL" id="OWK04309.1"/>
    </source>
</evidence>
<comment type="caution">
    <text evidence="9">The sequence shown here is derived from an EMBL/GenBank/DDBJ whole genome shotgun (WGS) entry which is preliminary data.</text>
</comment>
<dbReference type="GO" id="GO:0004222">
    <property type="term" value="F:metalloendopeptidase activity"/>
    <property type="evidence" value="ECO:0007669"/>
    <property type="project" value="InterPro"/>
</dbReference>
<dbReference type="GO" id="GO:0005615">
    <property type="term" value="C:extracellular space"/>
    <property type="evidence" value="ECO:0007669"/>
    <property type="project" value="TreeGrafter"/>
</dbReference>
<dbReference type="PANTHER" id="PTHR10201">
    <property type="entry name" value="MATRIX METALLOPROTEINASE"/>
    <property type="match status" value="1"/>
</dbReference>
<proteinExistence type="inferred from homology"/>
<dbReference type="SUPFAM" id="SSF55486">
    <property type="entry name" value="Metalloproteases ('zincins'), catalytic domain"/>
    <property type="match status" value="1"/>
</dbReference>
<sequence>MDAPETESVIPGSTKARGCALKDTVWLQKYGYLPPSDPRMSVLRSAETMQSALAAMQQFYGINMTGKVDRNTIDIKNVTPKVGDPETRKAIRRAFDVWQNVTPLTFEEVPYSELENGKRNDLFLVAVHELGHALGLEHSNDPTAIMAPFYQYMETDNFKLPSDDLQGIQKIYGLGILLWITIVKTQLISGAQPPTLMEGEQGSAVAHRLGFVLLVWMREVHAAQTAGLGDDGQDSLSPGTAQKIMSPANKKRVRVKMTSRLVAVIEEDEGTSPLHFLQTQWRLPGAFPNETKLMFNSTKTGGSKGTLKACFCYANALLSNPGYSHCPPVDPCKWADNSLFSVSYVIIRTLSRPFRNPHPVQTPTPELGSALCNSALYPFTIEFSKLHSA</sequence>